<accession>A0AA41Z6G2</accession>
<dbReference type="EMBL" id="JAMOIM010000022">
    <property type="protein sequence ID" value="MCW6511215.1"/>
    <property type="molecule type" value="Genomic_DNA"/>
</dbReference>
<gene>
    <name evidence="12" type="ORF">M8523_24760</name>
</gene>
<keyword evidence="13" id="KW-1185">Reference proteome</keyword>
<dbReference type="Proteomes" id="UP001165667">
    <property type="component" value="Unassembled WGS sequence"/>
</dbReference>
<dbReference type="InterPro" id="IPR050107">
    <property type="entry name" value="ABC_carbohydrate_import_ATPase"/>
</dbReference>
<dbReference type="InterPro" id="IPR003439">
    <property type="entry name" value="ABC_transporter-like_ATP-bd"/>
</dbReference>
<keyword evidence="3" id="KW-0813">Transport</keyword>
<evidence type="ECO:0000256" key="9">
    <source>
        <dbReference type="ARBA" id="ARBA00022967"/>
    </source>
</evidence>
<keyword evidence="10" id="KW-0472">Membrane</keyword>
<organism evidence="12 13">
    <name type="scientific">Lichenifustis flavocetrariae</name>
    <dbReference type="NCBI Taxonomy" id="2949735"/>
    <lineage>
        <taxon>Bacteria</taxon>
        <taxon>Pseudomonadati</taxon>
        <taxon>Pseudomonadota</taxon>
        <taxon>Alphaproteobacteria</taxon>
        <taxon>Hyphomicrobiales</taxon>
        <taxon>Lichenihabitantaceae</taxon>
        <taxon>Lichenifustis</taxon>
    </lineage>
</organism>
<sequence length="505" mass="54553">MTDGPVLSLEGIDKAFGRAQVLKQVSCAFRPGEVHCLMGENGAGKSTLIRIISGAHRADSGRIVFDGVSQERYTPAWARTHGIATIYQELDLVPNLNAAENIFLGREPLGLLGRIDHAKRRQRTLEILASMQVSVDIRRPVHELGIAQQQMVAIAKALTVDCRLLILDEPTAVFTQTETEALFALVRRMRARGIAIVFISHHMDEIFAIGDRITVLRDGVVASTGPIGEYDHDKLVRHMVGRDIAVGQRRTVPADAEALLEVRDLCDGDLVRGVTFSVRRGEIVGMAGLIGSGRTETARLLFGAARASGGEIRLRGKLIAPKTPFEAVQLGIGMVPEDRKLDGLVLRRTVGENAAYTLVRKLSRFGVVPWRRVRREIAGTVTELSVRPNRTTALVARLSGGNQQKVVLGRWLAAGVDLLILDEPTRGVDIGARSEIYAVIRGLADAGLGILLISSDLPEVLSQSDRILVMTKGRVAGEIPGDAATEENVMALAFGQPGAAQRAAA</sequence>
<dbReference type="SMART" id="SM00382">
    <property type="entry name" value="AAA"/>
    <property type="match status" value="2"/>
</dbReference>
<dbReference type="GO" id="GO:0005524">
    <property type="term" value="F:ATP binding"/>
    <property type="evidence" value="ECO:0007669"/>
    <property type="project" value="UniProtKB-KW"/>
</dbReference>
<evidence type="ECO:0000256" key="3">
    <source>
        <dbReference type="ARBA" id="ARBA00022448"/>
    </source>
</evidence>
<dbReference type="PROSITE" id="PS50893">
    <property type="entry name" value="ABC_TRANSPORTER_2"/>
    <property type="match status" value="2"/>
</dbReference>
<comment type="similarity">
    <text evidence="2">Belongs to the ABC transporter superfamily.</text>
</comment>
<dbReference type="InterPro" id="IPR027417">
    <property type="entry name" value="P-loop_NTPase"/>
</dbReference>
<keyword evidence="7" id="KW-0547">Nucleotide-binding</keyword>
<evidence type="ECO:0000256" key="7">
    <source>
        <dbReference type="ARBA" id="ARBA00022741"/>
    </source>
</evidence>
<keyword evidence="6" id="KW-0677">Repeat</keyword>
<comment type="caution">
    <text evidence="12">The sequence shown here is derived from an EMBL/GenBank/DDBJ whole genome shotgun (WGS) entry which is preliminary data.</text>
</comment>
<dbReference type="FunFam" id="3.40.50.300:FF:000127">
    <property type="entry name" value="Ribose import ATP-binding protein RbsA"/>
    <property type="match status" value="1"/>
</dbReference>
<dbReference type="PANTHER" id="PTHR43790">
    <property type="entry name" value="CARBOHYDRATE TRANSPORT ATP-BINDING PROTEIN MG119-RELATED"/>
    <property type="match status" value="1"/>
</dbReference>
<dbReference type="CDD" id="cd03216">
    <property type="entry name" value="ABC_Carb_Monos_I"/>
    <property type="match status" value="1"/>
</dbReference>
<dbReference type="AlphaFoldDB" id="A0AA41Z6G2"/>
<evidence type="ECO:0000313" key="13">
    <source>
        <dbReference type="Proteomes" id="UP001165667"/>
    </source>
</evidence>
<name>A0AA41Z6G2_9HYPH</name>
<evidence type="ECO:0000256" key="5">
    <source>
        <dbReference type="ARBA" id="ARBA00022597"/>
    </source>
</evidence>
<evidence type="ECO:0000256" key="8">
    <source>
        <dbReference type="ARBA" id="ARBA00022840"/>
    </source>
</evidence>
<dbReference type="PROSITE" id="PS00211">
    <property type="entry name" value="ABC_TRANSPORTER_1"/>
    <property type="match status" value="1"/>
</dbReference>
<keyword evidence="8 12" id="KW-0067">ATP-binding</keyword>
<feature type="domain" description="ABC transporter" evidence="11">
    <location>
        <begin position="254"/>
        <end position="497"/>
    </location>
</feature>
<feature type="domain" description="ABC transporter" evidence="11">
    <location>
        <begin position="7"/>
        <end position="243"/>
    </location>
</feature>
<evidence type="ECO:0000256" key="4">
    <source>
        <dbReference type="ARBA" id="ARBA00022475"/>
    </source>
</evidence>
<dbReference type="GO" id="GO:0016887">
    <property type="term" value="F:ATP hydrolysis activity"/>
    <property type="evidence" value="ECO:0007669"/>
    <property type="project" value="InterPro"/>
</dbReference>
<comment type="subcellular location">
    <subcellularLocation>
        <location evidence="1">Cell membrane</location>
        <topology evidence="1">Peripheral membrane protein</topology>
    </subcellularLocation>
</comment>
<dbReference type="InterPro" id="IPR003593">
    <property type="entry name" value="AAA+_ATPase"/>
</dbReference>
<reference evidence="12" key="1">
    <citation type="submission" date="2022-05" db="EMBL/GenBank/DDBJ databases">
        <authorList>
            <person name="Pankratov T."/>
        </authorList>
    </citation>
    <scope>NUCLEOTIDE SEQUENCE</scope>
    <source>
        <strain evidence="12">BP6-180914</strain>
    </source>
</reference>
<dbReference type="RefSeq" id="WP_282587593.1">
    <property type="nucleotide sequence ID" value="NZ_JAMOIM010000022.1"/>
</dbReference>
<dbReference type="GO" id="GO:0005886">
    <property type="term" value="C:plasma membrane"/>
    <property type="evidence" value="ECO:0007669"/>
    <property type="project" value="UniProtKB-SubCell"/>
</dbReference>
<dbReference type="Pfam" id="PF00005">
    <property type="entry name" value="ABC_tran"/>
    <property type="match status" value="2"/>
</dbReference>
<dbReference type="InterPro" id="IPR017871">
    <property type="entry name" value="ABC_transporter-like_CS"/>
</dbReference>
<keyword evidence="5" id="KW-0762">Sugar transport</keyword>
<protein>
    <submittedName>
        <fullName evidence="12">Sugar ABC transporter ATP-binding protein</fullName>
    </submittedName>
</protein>
<evidence type="ECO:0000256" key="2">
    <source>
        <dbReference type="ARBA" id="ARBA00005417"/>
    </source>
</evidence>
<evidence type="ECO:0000256" key="1">
    <source>
        <dbReference type="ARBA" id="ARBA00004202"/>
    </source>
</evidence>
<dbReference type="Gene3D" id="3.40.50.300">
    <property type="entry name" value="P-loop containing nucleotide triphosphate hydrolases"/>
    <property type="match status" value="2"/>
</dbReference>
<keyword evidence="9" id="KW-1278">Translocase</keyword>
<dbReference type="CDD" id="cd03215">
    <property type="entry name" value="ABC_Carb_Monos_II"/>
    <property type="match status" value="1"/>
</dbReference>
<proteinExistence type="inferred from homology"/>
<evidence type="ECO:0000313" key="12">
    <source>
        <dbReference type="EMBL" id="MCW6511215.1"/>
    </source>
</evidence>
<dbReference type="PANTHER" id="PTHR43790:SF3">
    <property type="entry name" value="D-ALLOSE IMPORT ATP-BINDING PROTEIN ALSA-RELATED"/>
    <property type="match status" value="1"/>
</dbReference>
<evidence type="ECO:0000256" key="6">
    <source>
        <dbReference type="ARBA" id="ARBA00022737"/>
    </source>
</evidence>
<keyword evidence="4" id="KW-1003">Cell membrane</keyword>
<dbReference type="SUPFAM" id="SSF52540">
    <property type="entry name" value="P-loop containing nucleoside triphosphate hydrolases"/>
    <property type="match status" value="2"/>
</dbReference>
<evidence type="ECO:0000256" key="10">
    <source>
        <dbReference type="ARBA" id="ARBA00023136"/>
    </source>
</evidence>
<evidence type="ECO:0000259" key="11">
    <source>
        <dbReference type="PROSITE" id="PS50893"/>
    </source>
</evidence>